<accession>A0AAI8KTY2</accession>
<proteinExistence type="predicted"/>
<evidence type="ECO:0000313" key="2">
    <source>
        <dbReference type="EMBL" id="AYC35881.1"/>
    </source>
</evidence>
<dbReference type="SUPFAM" id="SSF53474">
    <property type="entry name" value="alpha/beta-Hydrolases"/>
    <property type="match status" value="1"/>
</dbReference>
<dbReference type="PANTHER" id="PTHR43689:SF8">
    <property type="entry name" value="ALPHA_BETA-HYDROLASES SUPERFAMILY PROTEIN"/>
    <property type="match status" value="1"/>
</dbReference>
<dbReference type="Pfam" id="PF12697">
    <property type="entry name" value="Abhydrolase_6"/>
    <property type="match status" value="1"/>
</dbReference>
<keyword evidence="2" id="KW-0378">Hydrolase</keyword>
<evidence type="ECO:0000313" key="3">
    <source>
        <dbReference type="Proteomes" id="UP000265765"/>
    </source>
</evidence>
<dbReference type="Gene3D" id="3.40.50.1820">
    <property type="entry name" value="alpha/beta hydrolase"/>
    <property type="match status" value="1"/>
</dbReference>
<dbReference type="GO" id="GO:0016787">
    <property type="term" value="F:hydrolase activity"/>
    <property type="evidence" value="ECO:0007669"/>
    <property type="project" value="UniProtKB-KW"/>
</dbReference>
<dbReference type="PRINTS" id="PR00111">
    <property type="entry name" value="ABHYDROLASE"/>
</dbReference>
<evidence type="ECO:0000259" key="1">
    <source>
        <dbReference type="Pfam" id="PF12697"/>
    </source>
</evidence>
<sequence>MFCHGTPWSSQVWADTARHLSSRYRVFLWDMPGYGESPKDLAVPIDLASQMSRFAQLLTYWRLDRPYVVAHDIGGAVALGSHLLHDSEYAGLFLWDVVTLDPWGSPFFRLVADHADVFAELPAPLHTALVKEYIAGAARHQLTTGWVDTLSQPWLGASGQPAFYRQIAALRPEHTRPVAERLQEVGCPVAIGWGEQDPWIPVDQAVELQDRLPGSPRVTVLGDVGHLAPVETPSRVSRALSDWLAQSVTCRDRGMDR</sequence>
<dbReference type="KEGG" id="sge:DWG14_00088"/>
<dbReference type="EMBL" id="CP032427">
    <property type="protein sequence ID" value="AYC35881.1"/>
    <property type="molecule type" value="Genomic_DNA"/>
</dbReference>
<dbReference type="EC" id="3.7.1.8" evidence="2"/>
<name>A0AAI8KTY2_9ACTN</name>
<dbReference type="Proteomes" id="UP000265765">
    <property type="component" value="Chromosome"/>
</dbReference>
<feature type="domain" description="AB hydrolase-1" evidence="1">
    <location>
        <begin position="2"/>
        <end position="238"/>
    </location>
</feature>
<dbReference type="AlphaFoldDB" id="A0AAI8KTY2"/>
<dbReference type="InterPro" id="IPR029058">
    <property type="entry name" value="AB_hydrolase_fold"/>
</dbReference>
<dbReference type="InterPro" id="IPR000073">
    <property type="entry name" value="AB_hydrolase_1"/>
</dbReference>
<protein>
    <submittedName>
        <fullName evidence="2">2-hydroxy-6-oxo-6-phenylhexa-2,4-dienoate hydrolase</fullName>
        <ecNumber evidence="2">3.7.1.8</ecNumber>
    </submittedName>
</protein>
<organism evidence="2 3">
    <name type="scientific">Streptomyces griseorubiginosus</name>
    <dbReference type="NCBI Taxonomy" id="67304"/>
    <lineage>
        <taxon>Bacteria</taxon>
        <taxon>Bacillati</taxon>
        <taxon>Actinomycetota</taxon>
        <taxon>Actinomycetes</taxon>
        <taxon>Kitasatosporales</taxon>
        <taxon>Streptomycetaceae</taxon>
        <taxon>Streptomyces</taxon>
    </lineage>
</organism>
<reference evidence="2 3" key="1">
    <citation type="submission" date="2018-09" db="EMBL/GenBank/DDBJ databases">
        <title>Production of Trimethoprim by Streptomyces sp. 3E-1.</title>
        <authorList>
            <person name="Kang H.J."/>
            <person name="Kim S.B."/>
        </authorList>
    </citation>
    <scope>NUCLEOTIDE SEQUENCE [LARGE SCALE GENOMIC DNA]</scope>
    <source>
        <strain evidence="2 3">3E-1</strain>
    </source>
</reference>
<gene>
    <name evidence="2" type="primary">bphD</name>
    <name evidence="2" type="ORF">DWG14_00088</name>
</gene>
<dbReference type="PANTHER" id="PTHR43689">
    <property type="entry name" value="HYDROLASE"/>
    <property type="match status" value="1"/>
</dbReference>